<feature type="non-terminal residue" evidence="2">
    <location>
        <position position="161"/>
    </location>
</feature>
<name>A0AAV5SHW3_9BILA</name>
<keyword evidence="1" id="KW-1133">Transmembrane helix</keyword>
<dbReference type="AlphaFoldDB" id="A0AAV5SHW3"/>
<organism evidence="2 3">
    <name type="scientific">Pristionchus entomophagus</name>
    <dbReference type="NCBI Taxonomy" id="358040"/>
    <lineage>
        <taxon>Eukaryota</taxon>
        <taxon>Metazoa</taxon>
        <taxon>Ecdysozoa</taxon>
        <taxon>Nematoda</taxon>
        <taxon>Chromadorea</taxon>
        <taxon>Rhabditida</taxon>
        <taxon>Rhabditina</taxon>
        <taxon>Diplogasteromorpha</taxon>
        <taxon>Diplogasteroidea</taxon>
        <taxon>Neodiplogasteridae</taxon>
        <taxon>Pristionchus</taxon>
    </lineage>
</organism>
<comment type="caution">
    <text evidence="2">The sequence shown here is derived from an EMBL/GenBank/DDBJ whole genome shotgun (WGS) entry which is preliminary data.</text>
</comment>
<dbReference type="EMBL" id="BTSX01000001">
    <property type="protein sequence ID" value="GMS80999.1"/>
    <property type="molecule type" value="Genomic_DNA"/>
</dbReference>
<protein>
    <recommendedName>
        <fullName evidence="4">G protein-coupled receptor</fullName>
    </recommendedName>
</protein>
<keyword evidence="3" id="KW-1185">Reference proteome</keyword>
<evidence type="ECO:0008006" key="4">
    <source>
        <dbReference type="Google" id="ProtNLM"/>
    </source>
</evidence>
<evidence type="ECO:0000313" key="2">
    <source>
        <dbReference type="EMBL" id="GMS80999.1"/>
    </source>
</evidence>
<dbReference type="Pfam" id="PF10327">
    <property type="entry name" value="7TM_GPCR_Sri"/>
    <property type="match status" value="1"/>
</dbReference>
<dbReference type="Proteomes" id="UP001432027">
    <property type="component" value="Unassembled WGS sequence"/>
</dbReference>
<sequence>VLGVMGLLQPHDPTIQFAIRISKLILTCLSFVLAVMCMIVVRKTKSLTNDYANLLLFLIVYSTLFEIFSQLIYDPQFIMPVFCIYRDAPFINIPFNAAWGFIIWMTLVALNAPLYAISFLHRHQIIVPENSLLKLNRLLHSALLIVIAVPCLSYGYAYYVS</sequence>
<proteinExistence type="predicted"/>
<reference evidence="2" key="1">
    <citation type="submission" date="2023-10" db="EMBL/GenBank/DDBJ databases">
        <title>Genome assembly of Pristionchus species.</title>
        <authorList>
            <person name="Yoshida K."/>
            <person name="Sommer R.J."/>
        </authorList>
    </citation>
    <scope>NUCLEOTIDE SEQUENCE</scope>
    <source>
        <strain evidence="2">RS0144</strain>
    </source>
</reference>
<feature type="transmembrane region" description="Helical" evidence="1">
    <location>
        <begin position="53"/>
        <end position="73"/>
    </location>
</feature>
<feature type="transmembrane region" description="Helical" evidence="1">
    <location>
        <begin position="93"/>
        <end position="117"/>
    </location>
</feature>
<feature type="transmembrane region" description="Helical" evidence="1">
    <location>
        <begin position="138"/>
        <end position="159"/>
    </location>
</feature>
<keyword evidence="1" id="KW-0812">Transmembrane</keyword>
<dbReference type="PANTHER" id="PTHR22941:SF26">
    <property type="entry name" value="SERPENTINE RECEPTOR, CLASS H"/>
    <property type="match status" value="1"/>
</dbReference>
<evidence type="ECO:0000256" key="1">
    <source>
        <dbReference type="SAM" id="Phobius"/>
    </source>
</evidence>
<evidence type="ECO:0000313" key="3">
    <source>
        <dbReference type="Proteomes" id="UP001432027"/>
    </source>
</evidence>
<keyword evidence="1" id="KW-0472">Membrane</keyword>
<dbReference type="InterPro" id="IPR053220">
    <property type="entry name" value="Nematode_rcpt-like_serp_H"/>
</dbReference>
<dbReference type="PANTHER" id="PTHR22941">
    <property type="entry name" value="SERPENTINE RECEPTOR"/>
    <property type="match status" value="1"/>
</dbReference>
<feature type="transmembrane region" description="Helical" evidence="1">
    <location>
        <begin position="20"/>
        <end position="41"/>
    </location>
</feature>
<dbReference type="InterPro" id="IPR019429">
    <property type="entry name" value="7TM_GPCR_serpentine_rcpt_Sri"/>
</dbReference>
<feature type="non-terminal residue" evidence="2">
    <location>
        <position position="1"/>
    </location>
</feature>
<gene>
    <name evidence="2" type="ORF">PENTCL1PPCAC_3174</name>
</gene>
<accession>A0AAV5SHW3</accession>